<proteinExistence type="predicted"/>
<sequence length="141" mass="15806">MANNPYDDVFRNIARLMENLLSNLPEDSPHVIGFTIITGPGGIPDFSLPDDEDYGIEFELVEGEDSIYITAEVQPDPSSIPYATFREDTVTLCTGDEETIIELDCDIDTEHSFYKVRHGVIDVVCRKLDRTSGGRCATRRM</sequence>
<reference evidence="1" key="1">
    <citation type="journal article" date="2015" name="Proc. Natl. Acad. Sci. U.S.A.">
        <title>Networks of energetic and metabolic interactions define dynamics in microbial communities.</title>
        <authorList>
            <person name="Embree M."/>
            <person name="Liu J.K."/>
            <person name="Al-Bassam M.M."/>
            <person name="Zengler K."/>
        </authorList>
    </citation>
    <scope>NUCLEOTIDE SEQUENCE</scope>
</reference>
<dbReference type="EMBL" id="LNQE01001108">
    <property type="protein sequence ID" value="KUG21039.1"/>
    <property type="molecule type" value="Genomic_DNA"/>
</dbReference>
<dbReference type="AlphaFoldDB" id="A0A0W8FJD9"/>
<organism evidence="1">
    <name type="scientific">hydrocarbon metagenome</name>
    <dbReference type="NCBI Taxonomy" id="938273"/>
    <lineage>
        <taxon>unclassified sequences</taxon>
        <taxon>metagenomes</taxon>
        <taxon>ecological metagenomes</taxon>
    </lineage>
</organism>
<name>A0A0W8FJD9_9ZZZZ</name>
<gene>
    <name evidence="1" type="ORF">ASZ90_009207</name>
</gene>
<protein>
    <submittedName>
        <fullName evidence="1">Uncharacterized protein</fullName>
    </submittedName>
</protein>
<accession>A0A0W8FJD9</accession>
<comment type="caution">
    <text evidence="1">The sequence shown here is derived from an EMBL/GenBank/DDBJ whole genome shotgun (WGS) entry which is preliminary data.</text>
</comment>
<evidence type="ECO:0000313" key="1">
    <source>
        <dbReference type="EMBL" id="KUG21039.1"/>
    </source>
</evidence>